<evidence type="ECO:0000259" key="2">
    <source>
        <dbReference type="Pfam" id="PF06847"/>
    </source>
</evidence>
<dbReference type="RefSeq" id="WP_014026517.1">
    <property type="nucleotide sequence ID" value="NC_015931.1"/>
</dbReference>
<dbReference type="STRING" id="694429.Pyrfu_0972"/>
<dbReference type="HOGENOM" id="CLU_1145206_0_0_2"/>
<reference evidence="3 4" key="1">
    <citation type="journal article" date="2011" name="Stand. Genomic Sci.">
        <title>Complete genome sequence of the hyperthermophilic chemolithoautotroph Pyrolobus fumarii type strain (1A).</title>
        <authorList>
            <person name="Anderson I."/>
            <person name="Goker M."/>
            <person name="Nolan M."/>
            <person name="Lucas S."/>
            <person name="Hammon N."/>
            <person name="Deshpande S."/>
            <person name="Cheng J.F."/>
            <person name="Tapia R."/>
            <person name="Han C."/>
            <person name="Goodwin L."/>
            <person name="Pitluck S."/>
            <person name="Huntemann M."/>
            <person name="Liolios K."/>
            <person name="Ivanova N."/>
            <person name="Pagani I."/>
            <person name="Mavromatis K."/>
            <person name="Ovchinikova G."/>
            <person name="Pati A."/>
            <person name="Chen A."/>
            <person name="Palaniappan K."/>
            <person name="Land M."/>
            <person name="Hauser L."/>
            <person name="Brambilla E.M."/>
            <person name="Huber H."/>
            <person name="Yasawong M."/>
            <person name="Rohde M."/>
            <person name="Spring S."/>
            <person name="Abt B."/>
            <person name="Sikorski J."/>
            <person name="Wirth R."/>
            <person name="Detter J.C."/>
            <person name="Woyke T."/>
            <person name="Bristow J."/>
            <person name="Eisen J.A."/>
            <person name="Markowitz V."/>
            <person name="Hugenholtz P."/>
            <person name="Kyrpides N.C."/>
            <person name="Klenk H.P."/>
            <person name="Lapidus A."/>
        </authorList>
    </citation>
    <scope>NUCLEOTIDE SEQUENCE [LARGE SCALE GENOMIC DNA]</scope>
    <source>
        <strain evidence="4">DSM 11204 / 1A</strain>
    </source>
</reference>
<name>G0EEL8_PYRF1</name>
<dbReference type="OrthoDB" id="18840at2157"/>
<feature type="transmembrane region" description="Helical" evidence="1">
    <location>
        <begin position="87"/>
        <end position="105"/>
    </location>
</feature>
<keyword evidence="1" id="KW-0812">Transmembrane</keyword>
<gene>
    <name evidence="3" type="ordered locus">Pyrfu_0972</name>
</gene>
<feature type="transmembrane region" description="Helical" evidence="1">
    <location>
        <begin position="111"/>
        <end position="130"/>
    </location>
</feature>
<organism evidence="3 4">
    <name type="scientific">Pyrolobus fumarii (strain DSM 11204 / 1A)</name>
    <dbReference type="NCBI Taxonomy" id="694429"/>
    <lineage>
        <taxon>Archaea</taxon>
        <taxon>Thermoproteota</taxon>
        <taxon>Thermoprotei</taxon>
        <taxon>Desulfurococcales</taxon>
        <taxon>Pyrodictiaceae</taxon>
        <taxon>Pyrolobus</taxon>
    </lineage>
</organism>
<dbReference type="GeneID" id="11139448"/>
<keyword evidence="4" id="KW-1185">Reference proteome</keyword>
<protein>
    <recommendedName>
        <fullName evidence="2">Preflagellin peptidase C-terminal domain-containing protein</fullName>
    </recommendedName>
</protein>
<sequence>MSLVITAQHIAAIAFLILGSLFDLRSRAIPSWLPYIFIGTEAILLAYRVYTGSVPHTWQAYLVIDAFLLAAIAVLVLLCLKGMGDLLMFLGITLAEPFGATLLPAPLLTLLYYSLASLTISIYIAAHNIASSESRRQLSKLPLTKRVIRIFTARPVRAETIAKGSWWIPIDLPGAKDTVCSVEVDPSDIVKRAIAEGRVRPKDYLWATYGIPALVPLTVGFILALTLGDKPIILLLESLIHKR</sequence>
<dbReference type="KEGG" id="pfm:Pyrfu_0972"/>
<feature type="transmembrane region" description="Helical" evidence="1">
    <location>
        <begin position="204"/>
        <end position="227"/>
    </location>
</feature>
<feature type="domain" description="Preflagellin peptidase C-terminal" evidence="2">
    <location>
        <begin position="150"/>
        <end position="229"/>
    </location>
</feature>
<keyword evidence="1" id="KW-0472">Membrane</keyword>
<feature type="transmembrane region" description="Helical" evidence="1">
    <location>
        <begin position="6"/>
        <end position="25"/>
    </location>
</feature>
<dbReference type="InParanoid" id="G0EEL8"/>
<evidence type="ECO:0000313" key="4">
    <source>
        <dbReference type="Proteomes" id="UP000001037"/>
    </source>
</evidence>
<dbReference type="Pfam" id="PF06847">
    <property type="entry name" value="Arc_PepC_II"/>
    <property type="match status" value="1"/>
</dbReference>
<evidence type="ECO:0000256" key="1">
    <source>
        <dbReference type="SAM" id="Phobius"/>
    </source>
</evidence>
<feature type="transmembrane region" description="Helical" evidence="1">
    <location>
        <begin position="62"/>
        <end position="80"/>
    </location>
</feature>
<dbReference type="EMBL" id="CP002838">
    <property type="protein sequence ID" value="AEM38840.1"/>
    <property type="molecule type" value="Genomic_DNA"/>
</dbReference>
<dbReference type="InterPro" id="IPR009655">
    <property type="entry name" value="Preflagellin_peptidase_C"/>
</dbReference>
<dbReference type="eggNOG" id="arCOG02298">
    <property type="taxonomic scope" value="Archaea"/>
</dbReference>
<dbReference type="Proteomes" id="UP000001037">
    <property type="component" value="Chromosome"/>
</dbReference>
<accession>G0EEL8</accession>
<dbReference type="AlphaFoldDB" id="G0EEL8"/>
<feature type="transmembrane region" description="Helical" evidence="1">
    <location>
        <begin position="32"/>
        <end position="50"/>
    </location>
</feature>
<evidence type="ECO:0000313" key="3">
    <source>
        <dbReference type="EMBL" id="AEM38840.1"/>
    </source>
</evidence>
<proteinExistence type="predicted"/>
<keyword evidence="1" id="KW-1133">Transmembrane helix</keyword>
<dbReference type="Gene3D" id="1.20.120.1220">
    <property type="match status" value="1"/>
</dbReference>